<dbReference type="Gene3D" id="3.40.50.150">
    <property type="entry name" value="Vaccinia Virus protein VP39"/>
    <property type="match status" value="1"/>
</dbReference>
<keyword evidence="3" id="KW-0689">Ribosomal protein</keyword>
<dbReference type="CDD" id="cd02440">
    <property type="entry name" value="AdoMet_MTases"/>
    <property type="match status" value="1"/>
</dbReference>
<keyword evidence="4" id="KW-1185">Reference proteome</keyword>
<dbReference type="OrthoDB" id="9785995at2"/>
<keyword evidence="2 3" id="KW-0808">Transferase</keyword>
<evidence type="ECO:0000256" key="1">
    <source>
        <dbReference type="ARBA" id="ARBA00022603"/>
    </source>
</evidence>
<dbReference type="AlphaFoldDB" id="A0A1G7ATN9"/>
<evidence type="ECO:0000256" key="2">
    <source>
        <dbReference type="ARBA" id="ARBA00022679"/>
    </source>
</evidence>
<organism evidence="3 4">
    <name type="scientific">Desulfuromonas thiophila</name>
    <dbReference type="NCBI Taxonomy" id="57664"/>
    <lineage>
        <taxon>Bacteria</taxon>
        <taxon>Pseudomonadati</taxon>
        <taxon>Thermodesulfobacteriota</taxon>
        <taxon>Desulfuromonadia</taxon>
        <taxon>Desulfuromonadales</taxon>
        <taxon>Desulfuromonadaceae</taxon>
        <taxon>Desulfuromonas</taxon>
    </lineage>
</organism>
<dbReference type="RefSeq" id="WP_092077365.1">
    <property type="nucleotide sequence ID" value="NZ_FNAQ01000004.1"/>
</dbReference>
<dbReference type="GO" id="GO:0008276">
    <property type="term" value="F:protein methyltransferase activity"/>
    <property type="evidence" value="ECO:0007669"/>
    <property type="project" value="TreeGrafter"/>
</dbReference>
<dbReference type="PANTHER" id="PTHR43648">
    <property type="entry name" value="ELECTRON TRANSFER FLAVOPROTEIN BETA SUBUNIT LYSINE METHYLTRANSFERASE"/>
    <property type="match status" value="1"/>
</dbReference>
<name>A0A1G7ATN9_9BACT</name>
<accession>A0A1G7ATN9</accession>
<dbReference type="GO" id="GO:0005840">
    <property type="term" value="C:ribosome"/>
    <property type="evidence" value="ECO:0007669"/>
    <property type="project" value="UniProtKB-KW"/>
</dbReference>
<dbReference type="Pfam" id="PF06325">
    <property type="entry name" value="PrmA"/>
    <property type="match status" value="1"/>
</dbReference>
<dbReference type="PANTHER" id="PTHR43648:SF1">
    <property type="entry name" value="ELECTRON TRANSFER FLAVOPROTEIN BETA SUBUNIT LYSINE METHYLTRANSFERASE"/>
    <property type="match status" value="1"/>
</dbReference>
<dbReference type="GO" id="GO:0032259">
    <property type="term" value="P:methylation"/>
    <property type="evidence" value="ECO:0007669"/>
    <property type="project" value="UniProtKB-KW"/>
</dbReference>
<keyword evidence="3" id="KW-0687">Ribonucleoprotein</keyword>
<gene>
    <name evidence="3" type="ORF">SAMN05661003_104195</name>
</gene>
<dbReference type="Proteomes" id="UP000243205">
    <property type="component" value="Unassembled WGS sequence"/>
</dbReference>
<keyword evidence="1 3" id="KW-0489">Methyltransferase</keyword>
<dbReference type="STRING" id="57664.SAMN05661003_104195"/>
<dbReference type="InterPro" id="IPR050078">
    <property type="entry name" value="Ribosomal_L11_MeTrfase_PrmA"/>
</dbReference>
<dbReference type="SUPFAM" id="SSF53335">
    <property type="entry name" value="S-adenosyl-L-methionine-dependent methyltransferases"/>
    <property type="match status" value="1"/>
</dbReference>
<evidence type="ECO:0000313" key="3">
    <source>
        <dbReference type="EMBL" id="SDE18151.1"/>
    </source>
</evidence>
<dbReference type="EMBL" id="FNAQ01000004">
    <property type="protein sequence ID" value="SDE18151.1"/>
    <property type="molecule type" value="Genomic_DNA"/>
</dbReference>
<dbReference type="InterPro" id="IPR029063">
    <property type="entry name" value="SAM-dependent_MTases_sf"/>
</dbReference>
<evidence type="ECO:0000313" key="4">
    <source>
        <dbReference type="Proteomes" id="UP000243205"/>
    </source>
</evidence>
<sequence length="200" mass="22077">MGRLFTPFCVGDCFEIIPPQDQAQQPQRTTLVMAEGAFGSGEHETTASCLEIIPELPLQNADILDLGCGTGILAIAALKRGARQALCVDIEPAAINSCRINARLNQVESRISVLCGELHQLEAQLHPCDLIFANIYGDILLTVAETLVQYTKPGGLLLLSGILYEYNFDVRECYQRLGCQLLKNRLLMEFSTLLLRRLPD</sequence>
<protein>
    <submittedName>
        <fullName evidence="3">[LSU ribosomal protein L11P]-lysine N-methyltransferase</fullName>
    </submittedName>
</protein>
<reference evidence="4" key="1">
    <citation type="submission" date="2016-10" db="EMBL/GenBank/DDBJ databases">
        <authorList>
            <person name="Varghese N."/>
            <person name="Submissions S."/>
        </authorList>
    </citation>
    <scope>NUCLEOTIDE SEQUENCE [LARGE SCALE GENOMIC DNA]</scope>
    <source>
        <strain evidence="4">DSM 8987</strain>
    </source>
</reference>
<proteinExistence type="predicted"/>